<evidence type="ECO:0000256" key="1">
    <source>
        <dbReference type="SAM" id="MobiDB-lite"/>
    </source>
</evidence>
<dbReference type="Proteomes" id="UP001165121">
    <property type="component" value="Unassembled WGS sequence"/>
</dbReference>
<sequence>MMRRFVLQPPAASTPASVATPTPSPVIVQARSSKVKKLDIEDFKGMPGESIEAWLSTVRQAVQRQEVLSGDTWTSTELYFGATAHQKGNTNKWLVVMREGMSEEDYTFEYLTSKLRKKYGRRENAWKTQKRLSQRSQQPGERLDSVANSLTSIGFGKRVSMESYLEAFYGGMNNQDVAAHASTMGPTTLRGRGIRGECLWRIWSRTEGNELAGSPAAL</sequence>
<gene>
    <name evidence="2" type="ORF">Pfra01_002152000</name>
</gene>
<protein>
    <submittedName>
        <fullName evidence="2">Unnamed protein product</fullName>
    </submittedName>
</protein>
<evidence type="ECO:0000313" key="3">
    <source>
        <dbReference type="Proteomes" id="UP001165121"/>
    </source>
</evidence>
<dbReference type="EMBL" id="BSXT01003095">
    <property type="protein sequence ID" value="GMF52513.1"/>
    <property type="molecule type" value="Genomic_DNA"/>
</dbReference>
<name>A0A9W7D5I1_9STRA</name>
<feature type="region of interest" description="Disordered" evidence="1">
    <location>
        <begin position="1"/>
        <end position="21"/>
    </location>
</feature>
<comment type="caution">
    <text evidence="2">The sequence shown here is derived from an EMBL/GenBank/DDBJ whole genome shotgun (WGS) entry which is preliminary data.</text>
</comment>
<reference evidence="2" key="1">
    <citation type="submission" date="2023-04" db="EMBL/GenBank/DDBJ databases">
        <title>Phytophthora fragariaefolia NBRC 109709.</title>
        <authorList>
            <person name="Ichikawa N."/>
            <person name="Sato H."/>
            <person name="Tonouchi N."/>
        </authorList>
    </citation>
    <scope>NUCLEOTIDE SEQUENCE</scope>
    <source>
        <strain evidence="2">NBRC 109709</strain>
    </source>
</reference>
<accession>A0A9W7D5I1</accession>
<keyword evidence="3" id="KW-1185">Reference proteome</keyword>
<proteinExistence type="predicted"/>
<organism evidence="2 3">
    <name type="scientific">Phytophthora fragariaefolia</name>
    <dbReference type="NCBI Taxonomy" id="1490495"/>
    <lineage>
        <taxon>Eukaryota</taxon>
        <taxon>Sar</taxon>
        <taxon>Stramenopiles</taxon>
        <taxon>Oomycota</taxon>
        <taxon>Peronosporomycetes</taxon>
        <taxon>Peronosporales</taxon>
        <taxon>Peronosporaceae</taxon>
        <taxon>Phytophthora</taxon>
    </lineage>
</organism>
<dbReference type="AlphaFoldDB" id="A0A9W7D5I1"/>
<dbReference type="OrthoDB" id="128965at2759"/>
<feature type="compositionally biased region" description="Low complexity" evidence="1">
    <location>
        <begin position="9"/>
        <end position="21"/>
    </location>
</feature>
<evidence type="ECO:0000313" key="2">
    <source>
        <dbReference type="EMBL" id="GMF52513.1"/>
    </source>
</evidence>